<sequence>GVAILLHESLNFSPKETISDLKGRYVVVSGLLFLDIFTFVNVYAPNREDPGLFAKLLSIISKLKNTFLIVDGDFNLVVNSELDRSKGKAVTPRKSLLALFELMMDCDLHDIWRLLHPSVKDYTFTSTSRLNNSRIDFLLISAASVPVITTACIHPMVISDHSPPPSSPRWRLNTFLLRDPKIVKAMEESLEEYVETNLTSALSAAVFWETLKYFIKGTLISISTANKKNNYARIAQILDSIREKERELYRVSSLDVWRALLLVRVDYDKIMLEQAVFAIEKSKLPYLEKGEKAGRFLSQRLKKQEQSRSIPVIYSNSSSALISDPHLINDTFAKFHRTLYDDEVHPSSDDFLKFFSPLELPQLNAEQTLSLNVPFTVDAIVFAI</sequence>
<dbReference type="Gene3D" id="3.60.10.10">
    <property type="entry name" value="Endonuclease/exonuclease/phosphatase"/>
    <property type="match status" value="1"/>
</dbReference>
<name>H3A951_LATCH</name>
<dbReference type="AlphaFoldDB" id="H3A951"/>
<reference evidence="2" key="1">
    <citation type="submission" date="2011-08" db="EMBL/GenBank/DDBJ databases">
        <title>The draft genome of Latimeria chalumnae.</title>
        <authorList>
            <person name="Di Palma F."/>
            <person name="Alfoldi J."/>
            <person name="Johnson J."/>
            <person name="Berlin A."/>
            <person name="Gnerre S."/>
            <person name="Jaffe D."/>
            <person name="MacCallum I."/>
            <person name="Young S."/>
            <person name="Walker B.J."/>
            <person name="Lander E."/>
            <person name="Lindblad-Toh K."/>
        </authorList>
    </citation>
    <scope>NUCLEOTIDE SEQUENCE [LARGE SCALE GENOMIC DNA]</scope>
    <source>
        <strain evidence="2">Wild caught</strain>
    </source>
</reference>
<dbReference type="InParanoid" id="H3A951"/>
<protein>
    <submittedName>
        <fullName evidence="1">Uncharacterized protein</fullName>
    </submittedName>
</protein>
<dbReference type="STRING" id="7897.ENSLACP00000006172"/>
<dbReference type="Ensembl" id="ENSLACT00000006224.1">
    <property type="protein sequence ID" value="ENSLACP00000006172.1"/>
    <property type="gene ID" value="ENSLACG00000005475.1"/>
</dbReference>
<reference evidence="1" key="3">
    <citation type="submission" date="2025-09" db="UniProtKB">
        <authorList>
            <consortium name="Ensembl"/>
        </authorList>
    </citation>
    <scope>IDENTIFICATION</scope>
</reference>
<dbReference type="HOGENOM" id="CLU_000680_2_0_1"/>
<dbReference type="eggNOG" id="ENOG502S67M">
    <property type="taxonomic scope" value="Eukaryota"/>
</dbReference>
<keyword evidence="2" id="KW-1185">Reference proteome</keyword>
<evidence type="ECO:0000313" key="2">
    <source>
        <dbReference type="Proteomes" id="UP000008672"/>
    </source>
</evidence>
<organism evidence="1 2">
    <name type="scientific">Latimeria chalumnae</name>
    <name type="common">Coelacanth</name>
    <dbReference type="NCBI Taxonomy" id="7897"/>
    <lineage>
        <taxon>Eukaryota</taxon>
        <taxon>Metazoa</taxon>
        <taxon>Chordata</taxon>
        <taxon>Craniata</taxon>
        <taxon>Vertebrata</taxon>
        <taxon>Euteleostomi</taxon>
        <taxon>Coelacanthiformes</taxon>
        <taxon>Coelacanthidae</taxon>
        <taxon>Latimeria</taxon>
    </lineage>
</organism>
<accession>H3A951</accession>
<dbReference type="EMBL" id="AFYH01246706">
    <property type="status" value="NOT_ANNOTATED_CDS"/>
    <property type="molecule type" value="Genomic_DNA"/>
</dbReference>
<dbReference type="Proteomes" id="UP000008672">
    <property type="component" value="Unassembled WGS sequence"/>
</dbReference>
<proteinExistence type="predicted"/>
<dbReference type="SUPFAM" id="SSF56219">
    <property type="entry name" value="DNase I-like"/>
    <property type="match status" value="1"/>
</dbReference>
<reference evidence="1" key="2">
    <citation type="submission" date="2025-08" db="UniProtKB">
        <authorList>
            <consortium name="Ensembl"/>
        </authorList>
    </citation>
    <scope>IDENTIFICATION</scope>
</reference>
<evidence type="ECO:0000313" key="1">
    <source>
        <dbReference type="Ensembl" id="ENSLACP00000006172.1"/>
    </source>
</evidence>
<dbReference type="InterPro" id="IPR036691">
    <property type="entry name" value="Endo/exonu/phosph_ase_sf"/>
</dbReference>
<dbReference type="GeneTree" id="ENSGT00950000183016"/>